<dbReference type="InterPro" id="IPR018880">
    <property type="entry name" value="Phage_P4_Ash"/>
</dbReference>
<reference evidence="1 2" key="1">
    <citation type="submission" date="2019-11" db="EMBL/GenBank/DDBJ databases">
        <title>The Phosphoenolpyruvate Phosphotransferase System Regulates Serratia proteamaculans 336X Biofilm Formation and Wheat Roots colonization.</title>
        <authorList>
            <person name="Liu F."/>
        </authorList>
    </citation>
    <scope>NUCLEOTIDE SEQUENCE [LARGE SCALE GENOMIC DNA]</scope>
    <source>
        <strain evidence="1 2">336X</strain>
    </source>
</reference>
<dbReference type="Pfam" id="PF10554">
    <property type="entry name" value="Phage_ASH"/>
    <property type="match status" value="1"/>
</dbReference>
<dbReference type="AlphaFoldDB" id="A0A5Q2V5M9"/>
<accession>A0A5Q2V5M9</accession>
<evidence type="ECO:0000313" key="1">
    <source>
        <dbReference type="EMBL" id="QGH60802.1"/>
    </source>
</evidence>
<dbReference type="Proteomes" id="UP000381260">
    <property type="component" value="Chromosome"/>
</dbReference>
<protein>
    <recommendedName>
        <fullName evidence="3">Ash family protein</fullName>
    </recommendedName>
</protein>
<name>A0A5Q2V5M9_SERPR</name>
<dbReference type="EMBL" id="CP045913">
    <property type="protein sequence ID" value="QGH60802.1"/>
    <property type="molecule type" value="Genomic_DNA"/>
</dbReference>
<evidence type="ECO:0008006" key="3">
    <source>
        <dbReference type="Google" id="ProtNLM"/>
    </source>
</evidence>
<gene>
    <name evidence="1" type="ORF">GHV41_08070</name>
</gene>
<evidence type="ECO:0000313" key="2">
    <source>
        <dbReference type="Proteomes" id="UP000381260"/>
    </source>
</evidence>
<organism evidence="1 2">
    <name type="scientific">Serratia proteamaculans</name>
    <dbReference type="NCBI Taxonomy" id="28151"/>
    <lineage>
        <taxon>Bacteria</taxon>
        <taxon>Pseudomonadati</taxon>
        <taxon>Pseudomonadota</taxon>
        <taxon>Gammaproteobacteria</taxon>
        <taxon>Enterobacterales</taxon>
        <taxon>Yersiniaceae</taxon>
        <taxon>Serratia</taxon>
    </lineage>
</organism>
<sequence>MYIMLGPRTSRIMVAQAEASQEAPVSLVSGNANSVWATTMGLASHGGSGTPHQGERPHGKYFHLTTRHKHPRPLSPTVQSARS</sequence>
<proteinExistence type="predicted"/>